<feature type="region of interest" description="Disordered" evidence="7">
    <location>
        <begin position="91"/>
        <end position="176"/>
    </location>
</feature>
<dbReference type="GO" id="GO:0000981">
    <property type="term" value="F:DNA-binding transcription factor activity, RNA polymerase II-specific"/>
    <property type="evidence" value="ECO:0007669"/>
    <property type="project" value="InterPro"/>
</dbReference>
<evidence type="ECO:0000256" key="4">
    <source>
        <dbReference type="ARBA" id="ARBA00023155"/>
    </source>
</evidence>
<dbReference type="GO" id="GO:0005634">
    <property type="term" value="C:nucleus"/>
    <property type="evidence" value="ECO:0007669"/>
    <property type="project" value="UniProtKB-SubCell"/>
</dbReference>
<comment type="subcellular location">
    <subcellularLocation>
        <location evidence="1 6">Nucleus</location>
    </subcellularLocation>
</comment>
<dbReference type="GO" id="GO:0007517">
    <property type="term" value="P:muscle organ development"/>
    <property type="evidence" value="ECO:0007669"/>
    <property type="project" value="TreeGrafter"/>
</dbReference>
<dbReference type="PANTHER" id="PTHR11211">
    <property type="entry name" value="IROQUOIS-CLASS HOMEODOMAIN PROTEIN IRX"/>
    <property type="match status" value="1"/>
</dbReference>
<gene>
    <name evidence="9" type="ORF">FSP39_011744</name>
</gene>
<feature type="domain" description="Homeobox" evidence="8">
    <location>
        <begin position="1"/>
        <end position="54"/>
    </location>
</feature>
<dbReference type="InterPro" id="IPR017970">
    <property type="entry name" value="Homeobox_CS"/>
</dbReference>
<evidence type="ECO:0000256" key="3">
    <source>
        <dbReference type="ARBA" id="ARBA00023125"/>
    </source>
</evidence>
<keyword evidence="5 6" id="KW-0539">Nucleus</keyword>
<accession>A0AA89BUI1</accession>
<comment type="similarity">
    <text evidence="2">Belongs to the TALE/IRO homeobox family.</text>
</comment>
<dbReference type="Proteomes" id="UP001186944">
    <property type="component" value="Unassembled WGS sequence"/>
</dbReference>
<dbReference type="GO" id="GO:0048468">
    <property type="term" value="P:cell development"/>
    <property type="evidence" value="ECO:0007669"/>
    <property type="project" value="TreeGrafter"/>
</dbReference>
<keyword evidence="3 6" id="KW-0238">DNA-binding</keyword>
<name>A0AA89BUI1_PINIB</name>
<dbReference type="AlphaFoldDB" id="A0AA89BUI1"/>
<evidence type="ECO:0000256" key="6">
    <source>
        <dbReference type="PROSITE-ProRule" id="PRU00108"/>
    </source>
</evidence>
<feature type="DNA-binding region" description="Homeobox" evidence="6">
    <location>
        <begin position="3"/>
        <end position="55"/>
    </location>
</feature>
<dbReference type="SMART" id="SM00389">
    <property type="entry name" value="HOX"/>
    <property type="match status" value="1"/>
</dbReference>
<evidence type="ECO:0000313" key="9">
    <source>
        <dbReference type="EMBL" id="KAK3087870.1"/>
    </source>
</evidence>
<dbReference type="PROSITE" id="PS50071">
    <property type="entry name" value="HOMEOBOX_2"/>
    <property type="match status" value="1"/>
</dbReference>
<feature type="compositionally biased region" description="Low complexity" evidence="7">
    <location>
        <begin position="118"/>
        <end position="136"/>
    </location>
</feature>
<dbReference type="PANTHER" id="PTHR11211:SF3">
    <property type="entry name" value="HOMEOBOX PROTEIN MOHAWK"/>
    <property type="match status" value="1"/>
</dbReference>
<dbReference type="CDD" id="cd00086">
    <property type="entry name" value="homeodomain"/>
    <property type="match status" value="1"/>
</dbReference>
<evidence type="ECO:0000259" key="8">
    <source>
        <dbReference type="PROSITE" id="PS50071"/>
    </source>
</evidence>
<dbReference type="InterPro" id="IPR008422">
    <property type="entry name" value="KN_HD"/>
</dbReference>
<evidence type="ECO:0000256" key="1">
    <source>
        <dbReference type="ARBA" id="ARBA00004123"/>
    </source>
</evidence>
<dbReference type="EMBL" id="VSWD01000011">
    <property type="protein sequence ID" value="KAK3087870.1"/>
    <property type="molecule type" value="Genomic_DNA"/>
</dbReference>
<dbReference type="InterPro" id="IPR001356">
    <property type="entry name" value="HD"/>
</dbReference>
<feature type="compositionally biased region" description="Polar residues" evidence="7">
    <location>
        <begin position="104"/>
        <end position="117"/>
    </location>
</feature>
<evidence type="ECO:0000256" key="5">
    <source>
        <dbReference type="ARBA" id="ARBA00023242"/>
    </source>
</evidence>
<protein>
    <recommendedName>
        <fullName evidence="8">Homeobox domain-containing protein</fullName>
    </recommendedName>
</protein>
<sequence length="298" mass="33370">MQSMTRPLKQWLCRNRDHPYPTKLDKEYLAEESQMSLTQVANWFANARRRLKNVVQGDNLTWSTRVKHYNSHVVGNAELLSLSSDDSLLELEETEDDSKTETSQAGPSFVSQGQQIFGTVTSSVSRSHVTHGSTSGHSDDVVPSRSQTPISNPSFSDCFDSEPHSPFHRPRQSFFDHGTQGKYKQIILQRYLSDTISQASSSHPPGIDMEYSAFNKTRSRKPSGSIGSRDYEEMSTASGISSNDGHHLAVFDESVDDLEAAARRRHISGDRRQEDIHLKEISAVMALTSLARSRKNNP</sequence>
<organism evidence="9 10">
    <name type="scientific">Pinctada imbricata</name>
    <name type="common">Atlantic pearl-oyster</name>
    <name type="synonym">Pinctada martensii</name>
    <dbReference type="NCBI Taxonomy" id="66713"/>
    <lineage>
        <taxon>Eukaryota</taxon>
        <taxon>Metazoa</taxon>
        <taxon>Spiralia</taxon>
        <taxon>Lophotrochozoa</taxon>
        <taxon>Mollusca</taxon>
        <taxon>Bivalvia</taxon>
        <taxon>Autobranchia</taxon>
        <taxon>Pteriomorphia</taxon>
        <taxon>Pterioida</taxon>
        <taxon>Pterioidea</taxon>
        <taxon>Pteriidae</taxon>
        <taxon>Pinctada</taxon>
    </lineage>
</organism>
<keyword evidence="10" id="KW-1185">Reference proteome</keyword>
<dbReference type="Pfam" id="PF05920">
    <property type="entry name" value="Homeobox_KN"/>
    <property type="match status" value="1"/>
</dbReference>
<dbReference type="GO" id="GO:0000978">
    <property type="term" value="F:RNA polymerase II cis-regulatory region sequence-specific DNA binding"/>
    <property type="evidence" value="ECO:0007669"/>
    <property type="project" value="TreeGrafter"/>
</dbReference>
<reference evidence="9" key="1">
    <citation type="submission" date="2019-08" db="EMBL/GenBank/DDBJ databases">
        <title>The improved chromosome-level genome for the pearl oyster Pinctada fucata martensii using PacBio sequencing and Hi-C.</title>
        <authorList>
            <person name="Zheng Z."/>
        </authorList>
    </citation>
    <scope>NUCLEOTIDE SEQUENCE</scope>
    <source>
        <strain evidence="9">ZZ-2019</strain>
        <tissue evidence="9">Adductor muscle</tissue>
    </source>
</reference>
<evidence type="ECO:0000256" key="2">
    <source>
        <dbReference type="ARBA" id="ARBA00008446"/>
    </source>
</evidence>
<evidence type="ECO:0000313" key="10">
    <source>
        <dbReference type="Proteomes" id="UP001186944"/>
    </source>
</evidence>
<feature type="region of interest" description="Disordered" evidence="7">
    <location>
        <begin position="216"/>
        <end position="245"/>
    </location>
</feature>
<comment type="caution">
    <text evidence="9">The sequence shown here is derived from an EMBL/GenBank/DDBJ whole genome shotgun (WGS) entry which is preliminary data.</text>
</comment>
<evidence type="ECO:0000256" key="7">
    <source>
        <dbReference type="SAM" id="MobiDB-lite"/>
    </source>
</evidence>
<dbReference type="InterPro" id="IPR009057">
    <property type="entry name" value="Homeodomain-like_sf"/>
</dbReference>
<proteinExistence type="inferred from homology"/>
<dbReference type="SUPFAM" id="SSF46689">
    <property type="entry name" value="Homeodomain-like"/>
    <property type="match status" value="1"/>
</dbReference>
<keyword evidence="4 6" id="KW-0371">Homeobox</keyword>
<dbReference type="PROSITE" id="PS00027">
    <property type="entry name" value="HOMEOBOX_1"/>
    <property type="match status" value="1"/>
</dbReference>
<feature type="compositionally biased region" description="Polar residues" evidence="7">
    <location>
        <begin position="144"/>
        <end position="155"/>
    </location>
</feature>
<dbReference type="Gene3D" id="1.10.10.60">
    <property type="entry name" value="Homeodomain-like"/>
    <property type="match status" value="1"/>
</dbReference>